<keyword evidence="4" id="KW-1185">Reference proteome</keyword>
<dbReference type="AlphaFoldDB" id="M0CYE8"/>
<reference evidence="3 4" key="1">
    <citation type="journal article" date="2014" name="PLoS Genet.">
        <title>Phylogenetically driven sequencing of extremely halophilic archaea reveals strategies for static and dynamic osmo-response.</title>
        <authorList>
            <person name="Becker E.A."/>
            <person name="Seitzer P.M."/>
            <person name="Tritt A."/>
            <person name="Larsen D."/>
            <person name="Krusor M."/>
            <person name="Yao A.I."/>
            <person name="Wu D."/>
            <person name="Madern D."/>
            <person name="Eisen J.A."/>
            <person name="Darling A.E."/>
            <person name="Facciotti M.T."/>
        </authorList>
    </citation>
    <scope>NUCLEOTIDE SEQUENCE [LARGE SCALE GENOMIC DNA]</scope>
    <source>
        <strain evidence="3 4">2-9-1</strain>
    </source>
</reference>
<name>M0CYE8_9EURY</name>
<evidence type="ECO:0000256" key="1">
    <source>
        <dbReference type="SAM" id="Coils"/>
    </source>
</evidence>
<dbReference type="OrthoDB" id="350675at2157"/>
<keyword evidence="1" id="KW-0175">Coiled coil</keyword>
<proteinExistence type="predicted"/>
<dbReference type="eggNOG" id="arCOG09011">
    <property type="taxonomic scope" value="Archaea"/>
</dbReference>
<accession>M0CYE8</accession>
<sequence>MYGLTRRRLLAVAGAAALGGCGGLGTSGEGEPTPLDATAVATAVSGSLPAVTEPFPVLVAPSHFAGARRAVRSTLGVLPEPIPSTGPPDEGTRTMVERSVEYTRESLSTAGNAETARERLDDLRDARFSAERAAATWAFATDELSREAVRSRALTLERQVAEFREDRALVGDPADPVRALLANAIVESLAEQAGDDATPQWDDYERASSDAPTAADAEAEQLPDARAVGERAGTIAEGRARLADARHVDEQFSESLTDASSMGSTFADASESLTATLESDIADLPDPDVNTASELVGPEVGDIGRSVESALRQLHGDAHYLADRDATADPASAVLGRYEGIAMAGAFLSLRERVVEGDELDVDGAADLRERRDEAVTAVGDALETSADERLARELLAYPVAQIASTDASLREWDQPTLQHAAVTDRARYYVEFAALARATPDAVDETLAALDAA</sequence>
<feature type="coiled-coil region" evidence="1">
    <location>
        <begin position="113"/>
        <end position="166"/>
    </location>
</feature>
<dbReference type="PROSITE" id="PS51318">
    <property type="entry name" value="TAT"/>
    <property type="match status" value="1"/>
</dbReference>
<feature type="region of interest" description="Disordered" evidence="2">
    <location>
        <begin position="191"/>
        <end position="227"/>
    </location>
</feature>
<dbReference type="Proteomes" id="UP000011626">
    <property type="component" value="Unassembled WGS sequence"/>
</dbReference>
<dbReference type="STRING" id="797114.C475_05550"/>
<organism evidence="3 4">
    <name type="scientific">Halosimplex carlsbadense 2-9-1</name>
    <dbReference type="NCBI Taxonomy" id="797114"/>
    <lineage>
        <taxon>Archaea</taxon>
        <taxon>Methanobacteriati</taxon>
        <taxon>Methanobacteriota</taxon>
        <taxon>Stenosarchaea group</taxon>
        <taxon>Halobacteria</taxon>
        <taxon>Halobacteriales</taxon>
        <taxon>Haloarculaceae</taxon>
        <taxon>Halosimplex</taxon>
    </lineage>
</organism>
<evidence type="ECO:0000313" key="4">
    <source>
        <dbReference type="Proteomes" id="UP000011626"/>
    </source>
</evidence>
<evidence type="ECO:0000313" key="3">
    <source>
        <dbReference type="EMBL" id="ELZ28245.1"/>
    </source>
</evidence>
<dbReference type="RefSeq" id="WP_006882782.1">
    <property type="nucleotide sequence ID" value="NZ_AOIU01000011.1"/>
</dbReference>
<dbReference type="EMBL" id="AOIU01000011">
    <property type="protein sequence ID" value="ELZ28245.1"/>
    <property type="molecule type" value="Genomic_DNA"/>
</dbReference>
<dbReference type="PROSITE" id="PS51257">
    <property type="entry name" value="PROKAR_LIPOPROTEIN"/>
    <property type="match status" value="1"/>
</dbReference>
<dbReference type="InterPro" id="IPR006311">
    <property type="entry name" value="TAT_signal"/>
</dbReference>
<gene>
    <name evidence="3" type="ORF">C475_05550</name>
</gene>
<comment type="caution">
    <text evidence="3">The sequence shown here is derived from an EMBL/GenBank/DDBJ whole genome shotgun (WGS) entry which is preliminary data.</text>
</comment>
<evidence type="ECO:0000256" key="2">
    <source>
        <dbReference type="SAM" id="MobiDB-lite"/>
    </source>
</evidence>
<protein>
    <submittedName>
        <fullName evidence="3">Uncharacterized protein</fullName>
    </submittedName>
</protein>